<accession>A0ABN6F8I6</accession>
<dbReference type="Gene3D" id="3.40.50.1820">
    <property type="entry name" value="alpha/beta hydrolase"/>
    <property type="match status" value="1"/>
</dbReference>
<dbReference type="InterPro" id="IPR010963">
    <property type="entry name" value="PHA_synth_I"/>
</dbReference>
<evidence type="ECO:0000256" key="2">
    <source>
        <dbReference type="ARBA" id="ARBA00022490"/>
    </source>
</evidence>
<gene>
    <name evidence="7" type="ORF">DSLASN_37270</name>
</gene>
<protein>
    <submittedName>
        <fullName evidence="7">Class I poly(R)-hydroxyalkanoic acid synthase</fullName>
    </submittedName>
</protein>
<dbReference type="InterPro" id="IPR010941">
    <property type="entry name" value="PhaC_N"/>
</dbReference>
<dbReference type="NCBIfam" id="TIGR01838">
    <property type="entry name" value="PHA_synth_I"/>
    <property type="match status" value="1"/>
</dbReference>
<dbReference type="InterPro" id="IPR029058">
    <property type="entry name" value="AB_hydrolase_fold"/>
</dbReference>
<reference evidence="7 8" key="1">
    <citation type="submission" date="2021-02" db="EMBL/GenBank/DDBJ databases">
        <title>Complete genome of Desulfoluna sp. strain ASN36.</title>
        <authorList>
            <person name="Takahashi A."/>
            <person name="Kojima H."/>
            <person name="Fukui M."/>
        </authorList>
    </citation>
    <scope>NUCLEOTIDE SEQUENCE [LARGE SCALE GENOMIC DNA]</scope>
    <source>
        <strain evidence="7 8">ASN36</strain>
    </source>
</reference>
<feature type="domain" description="Poly-beta-hydroxybutyrate polymerase N-terminal" evidence="6">
    <location>
        <begin position="96"/>
        <end position="252"/>
    </location>
</feature>
<evidence type="ECO:0000256" key="1">
    <source>
        <dbReference type="ARBA" id="ARBA00004496"/>
    </source>
</evidence>
<name>A0ABN6F8I6_9BACT</name>
<evidence type="ECO:0000256" key="5">
    <source>
        <dbReference type="SAM" id="MobiDB-lite"/>
    </source>
</evidence>
<dbReference type="Pfam" id="PF07167">
    <property type="entry name" value="PhaC_N"/>
    <property type="match status" value="1"/>
</dbReference>
<dbReference type="PANTHER" id="PTHR36837:SF5">
    <property type="entry name" value="POLY-3-HYDROXYBUTYRATE SYNTHASE"/>
    <property type="match status" value="1"/>
</dbReference>
<proteinExistence type="predicted"/>
<dbReference type="SUPFAM" id="SSF53474">
    <property type="entry name" value="alpha/beta-Hydrolases"/>
    <property type="match status" value="1"/>
</dbReference>
<evidence type="ECO:0000313" key="7">
    <source>
        <dbReference type="EMBL" id="BCS98095.1"/>
    </source>
</evidence>
<keyword evidence="4" id="KW-0012">Acyltransferase</keyword>
<evidence type="ECO:0000313" key="8">
    <source>
        <dbReference type="Proteomes" id="UP001320148"/>
    </source>
</evidence>
<keyword evidence="3" id="KW-0808">Transferase</keyword>
<keyword evidence="2" id="KW-0963">Cytoplasm</keyword>
<comment type="subcellular location">
    <subcellularLocation>
        <location evidence="1">Cytoplasm</location>
    </subcellularLocation>
</comment>
<sequence>MATESLLDELPAILTKLTEKQWAIWSSTLSAPLSEKTLTNDANVIQDSLAVMWQAAASPQAGISAWLRWTQKVVPHALSLLSEPDPSLTRHRAWLKYLQGFHTLNHEAITEMVADLDGLEEQRKNRFLFYCNQWMEAFSPSNNLMTNPELLAYTLENLGGNLFKGFDNLLNDISCSSGELSISMTDPHAFEVGKNLATSPGTVVLRNEVMELIQYAPATTRVYKRPMLLVPPWINKFYILDLTEKMSLVKWLVDQGYTVFLISWINPDGSQTSGSFTDYMKLGTLAALDAIEAITGEKKPHAAGYCTGGTLLATSLAWLAAGGEEHRVSSATFMATLIDFTEPGDLGIFIDPEQVEALTTETREMGYLDGKKLARTFNMLRPNDLIWSYVVKNYLKGEDPIPFDILYWNSDSANIPGNMYSWYLKNTYLENQLATPCGVTLEGRPIDMGSIKTPCYFLATEEDHIVLWQGAYKSARLMGGPVRFVLAESGHVAGVVNPPHKNKYGHRTSGLLPDTPDSWHQTATRRKESWWLDWVKWLKPKSGKKVPGRSPDDAPTAFGPAPGTYVKRRLEPKKRCRENCSCQKSAGEFPMIKPGH</sequence>
<keyword evidence="8" id="KW-1185">Reference proteome</keyword>
<evidence type="ECO:0000256" key="4">
    <source>
        <dbReference type="ARBA" id="ARBA00023315"/>
    </source>
</evidence>
<feature type="region of interest" description="Disordered" evidence="5">
    <location>
        <begin position="542"/>
        <end position="570"/>
    </location>
</feature>
<dbReference type="RefSeq" id="WP_236889501.1">
    <property type="nucleotide sequence ID" value="NZ_AP024488.1"/>
</dbReference>
<dbReference type="PANTHER" id="PTHR36837">
    <property type="entry name" value="POLY(3-HYDROXYALKANOATE) POLYMERASE SUBUNIT PHAC"/>
    <property type="match status" value="1"/>
</dbReference>
<evidence type="ECO:0000256" key="3">
    <source>
        <dbReference type="ARBA" id="ARBA00022679"/>
    </source>
</evidence>
<organism evidence="7 8">
    <name type="scientific">Desulfoluna limicola</name>
    <dbReference type="NCBI Taxonomy" id="2810562"/>
    <lineage>
        <taxon>Bacteria</taxon>
        <taxon>Pseudomonadati</taxon>
        <taxon>Thermodesulfobacteriota</taxon>
        <taxon>Desulfobacteria</taxon>
        <taxon>Desulfobacterales</taxon>
        <taxon>Desulfolunaceae</taxon>
        <taxon>Desulfoluna</taxon>
    </lineage>
</organism>
<dbReference type="Proteomes" id="UP001320148">
    <property type="component" value="Chromosome"/>
</dbReference>
<evidence type="ECO:0000259" key="6">
    <source>
        <dbReference type="Pfam" id="PF07167"/>
    </source>
</evidence>
<dbReference type="EMBL" id="AP024488">
    <property type="protein sequence ID" value="BCS98095.1"/>
    <property type="molecule type" value="Genomic_DNA"/>
</dbReference>
<dbReference type="InterPro" id="IPR051321">
    <property type="entry name" value="PHA/PHB_synthase"/>
</dbReference>